<accession>A0A8S2RRQ9</accession>
<evidence type="ECO:0000313" key="3">
    <source>
        <dbReference type="Proteomes" id="UP000681720"/>
    </source>
</evidence>
<comment type="caution">
    <text evidence="2">The sequence shown here is derived from an EMBL/GenBank/DDBJ whole genome shotgun (WGS) entry which is preliminary data.</text>
</comment>
<name>A0A8S2RRQ9_9BILA</name>
<feature type="compositionally biased region" description="Basic residues" evidence="1">
    <location>
        <begin position="17"/>
        <end position="31"/>
    </location>
</feature>
<dbReference type="EMBL" id="CAJOBJ010014972">
    <property type="protein sequence ID" value="CAF4179333.1"/>
    <property type="molecule type" value="Genomic_DNA"/>
</dbReference>
<dbReference type="AlphaFoldDB" id="A0A8S2RRQ9"/>
<feature type="region of interest" description="Disordered" evidence="1">
    <location>
        <begin position="1"/>
        <end position="78"/>
    </location>
</feature>
<feature type="compositionally biased region" description="Basic and acidic residues" evidence="1">
    <location>
        <begin position="32"/>
        <end position="46"/>
    </location>
</feature>
<sequence length="78" mass="8652">MLVPDRNPSTPVTSNSTKKRSTISKQRKSKKVRNDLDDNDLSKDGENSLSQSIFDDQSSSRTPLTGQKITDCQLPRGT</sequence>
<dbReference type="Proteomes" id="UP000681720">
    <property type="component" value="Unassembled WGS sequence"/>
</dbReference>
<feature type="compositionally biased region" description="Polar residues" evidence="1">
    <location>
        <begin position="47"/>
        <end position="70"/>
    </location>
</feature>
<proteinExistence type="predicted"/>
<protein>
    <submittedName>
        <fullName evidence="2">Uncharacterized protein</fullName>
    </submittedName>
</protein>
<reference evidence="2" key="1">
    <citation type="submission" date="2021-02" db="EMBL/GenBank/DDBJ databases">
        <authorList>
            <person name="Nowell W R."/>
        </authorList>
    </citation>
    <scope>NUCLEOTIDE SEQUENCE</scope>
</reference>
<gene>
    <name evidence="2" type="ORF">GIL414_LOCUS20715</name>
</gene>
<evidence type="ECO:0000313" key="2">
    <source>
        <dbReference type="EMBL" id="CAF4179333.1"/>
    </source>
</evidence>
<organism evidence="2 3">
    <name type="scientific">Rotaria magnacalcarata</name>
    <dbReference type="NCBI Taxonomy" id="392030"/>
    <lineage>
        <taxon>Eukaryota</taxon>
        <taxon>Metazoa</taxon>
        <taxon>Spiralia</taxon>
        <taxon>Gnathifera</taxon>
        <taxon>Rotifera</taxon>
        <taxon>Eurotatoria</taxon>
        <taxon>Bdelloidea</taxon>
        <taxon>Philodinida</taxon>
        <taxon>Philodinidae</taxon>
        <taxon>Rotaria</taxon>
    </lineage>
</organism>
<feature type="compositionally biased region" description="Polar residues" evidence="1">
    <location>
        <begin position="7"/>
        <end position="16"/>
    </location>
</feature>
<feature type="non-terminal residue" evidence="2">
    <location>
        <position position="1"/>
    </location>
</feature>
<evidence type="ECO:0000256" key="1">
    <source>
        <dbReference type="SAM" id="MobiDB-lite"/>
    </source>
</evidence>